<evidence type="ECO:0000256" key="4">
    <source>
        <dbReference type="ARBA" id="ARBA00022475"/>
    </source>
</evidence>
<evidence type="ECO:0000256" key="9">
    <source>
        <dbReference type="ARBA" id="ARBA00023065"/>
    </source>
</evidence>
<sequence>MVSLVFSCLFMIELVASIWAFGLSSSHRPDQCCFSYFNSCFHVFDAIVIIAGFTIDVLLRGVLEEVASLLVILRLWRVFKIIEELSVGAEEQMETLQERIEMLEKENRNLEDDLRVLERRCV</sequence>
<evidence type="ECO:0000256" key="11">
    <source>
        <dbReference type="ARBA" id="ARBA00023303"/>
    </source>
</evidence>
<feature type="signal peptide" evidence="14">
    <location>
        <begin position="1"/>
        <end position="20"/>
    </location>
</feature>
<keyword evidence="9" id="KW-0406">Ion transport</keyword>
<protein>
    <recommendedName>
        <fullName evidence="2">Voltage-gated hydrogen channel 1</fullName>
    </recommendedName>
    <alternativeName>
        <fullName evidence="12">Hydrogen voltage-gated channel 1</fullName>
    </alternativeName>
</protein>
<accession>A0ABR0M4D8</accession>
<feature type="coiled-coil region" evidence="13">
    <location>
        <begin position="79"/>
        <end position="120"/>
    </location>
</feature>
<evidence type="ECO:0000256" key="10">
    <source>
        <dbReference type="ARBA" id="ARBA00023136"/>
    </source>
</evidence>
<dbReference type="InterPro" id="IPR031846">
    <property type="entry name" value="Hvcn1"/>
</dbReference>
<dbReference type="PANTHER" id="PTHR46480">
    <property type="entry name" value="F20B24.22"/>
    <property type="match status" value="1"/>
</dbReference>
<feature type="chain" id="PRO_5045121747" description="Voltage-gated hydrogen channel 1" evidence="14">
    <location>
        <begin position="21"/>
        <end position="122"/>
    </location>
</feature>
<keyword evidence="17" id="KW-1185">Reference proteome</keyword>
<proteinExistence type="predicted"/>
<keyword evidence="3" id="KW-0813">Transport</keyword>
<evidence type="ECO:0000256" key="13">
    <source>
        <dbReference type="SAM" id="Coils"/>
    </source>
</evidence>
<keyword evidence="8 13" id="KW-0175">Coiled coil</keyword>
<evidence type="ECO:0000256" key="8">
    <source>
        <dbReference type="ARBA" id="ARBA00023054"/>
    </source>
</evidence>
<keyword evidence="11" id="KW-0407">Ion channel</keyword>
<keyword evidence="10" id="KW-0472">Membrane</keyword>
<evidence type="ECO:0000256" key="5">
    <source>
        <dbReference type="ARBA" id="ARBA00022692"/>
    </source>
</evidence>
<evidence type="ECO:0000256" key="12">
    <source>
        <dbReference type="ARBA" id="ARBA00031989"/>
    </source>
</evidence>
<keyword evidence="7" id="KW-1133">Transmembrane helix</keyword>
<dbReference type="PANTHER" id="PTHR46480:SF1">
    <property type="entry name" value="VOLTAGE-GATED HYDROGEN CHANNEL 1"/>
    <property type="match status" value="1"/>
</dbReference>
<dbReference type="Gene3D" id="1.20.120.350">
    <property type="entry name" value="Voltage-gated potassium channels. Chain C"/>
    <property type="match status" value="1"/>
</dbReference>
<evidence type="ECO:0000256" key="14">
    <source>
        <dbReference type="SAM" id="SignalP"/>
    </source>
</evidence>
<comment type="subcellular location">
    <subcellularLocation>
        <location evidence="1">Cell membrane</location>
        <topology evidence="1">Multi-pass membrane protein</topology>
    </subcellularLocation>
</comment>
<dbReference type="SUPFAM" id="SSF81324">
    <property type="entry name" value="Voltage-gated potassium channels"/>
    <property type="match status" value="1"/>
</dbReference>
<dbReference type="EMBL" id="JAVRRA010002751">
    <property type="protein sequence ID" value="KAK5277263.1"/>
    <property type="molecule type" value="Genomic_DNA"/>
</dbReference>
<keyword evidence="14" id="KW-0732">Signal</keyword>
<feature type="domain" description="Ion transport" evidence="15">
    <location>
        <begin position="2"/>
        <end position="83"/>
    </location>
</feature>
<organism evidence="16 17">
    <name type="scientific">Cryomyces antarcticus</name>
    <dbReference type="NCBI Taxonomy" id="329879"/>
    <lineage>
        <taxon>Eukaryota</taxon>
        <taxon>Fungi</taxon>
        <taxon>Dikarya</taxon>
        <taxon>Ascomycota</taxon>
        <taxon>Pezizomycotina</taxon>
        <taxon>Dothideomycetes</taxon>
        <taxon>Dothideomycetes incertae sedis</taxon>
        <taxon>Cryomyces</taxon>
    </lineage>
</organism>
<evidence type="ECO:0000256" key="2">
    <source>
        <dbReference type="ARBA" id="ARBA00015897"/>
    </source>
</evidence>
<evidence type="ECO:0000256" key="7">
    <source>
        <dbReference type="ARBA" id="ARBA00022989"/>
    </source>
</evidence>
<dbReference type="Pfam" id="PF00520">
    <property type="entry name" value="Ion_trans"/>
    <property type="match status" value="1"/>
</dbReference>
<gene>
    <name evidence="16" type="ORF">LTR16_010023</name>
</gene>
<name>A0ABR0M4D8_9PEZI</name>
<keyword evidence="5" id="KW-0812">Transmembrane</keyword>
<evidence type="ECO:0000259" key="15">
    <source>
        <dbReference type="Pfam" id="PF00520"/>
    </source>
</evidence>
<evidence type="ECO:0000256" key="3">
    <source>
        <dbReference type="ARBA" id="ARBA00022448"/>
    </source>
</evidence>
<evidence type="ECO:0000256" key="6">
    <source>
        <dbReference type="ARBA" id="ARBA00022882"/>
    </source>
</evidence>
<comment type="caution">
    <text evidence="16">The sequence shown here is derived from an EMBL/GenBank/DDBJ whole genome shotgun (WGS) entry which is preliminary data.</text>
</comment>
<reference evidence="16 17" key="1">
    <citation type="submission" date="2023-08" db="EMBL/GenBank/DDBJ databases">
        <title>Black Yeasts Isolated from many extreme environments.</title>
        <authorList>
            <person name="Coleine C."/>
            <person name="Stajich J.E."/>
            <person name="Selbmann L."/>
        </authorList>
    </citation>
    <scope>NUCLEOTIDE SEQUENCE [LARGE SCALE GENOMIC DNA]</scope>
    <source>
        <strain evidence="16 17">CCFEE 536</strain>
    </source>
</reference>
<dbReference type="InterPro" id="IPR005821">
    <property type="entry name" value="Ion_trans_dom"/>
</dbReference>
<keyword evidence="6" id="KW-0851">Voltage-gated channel</keyword>
<evidence type="ECO:0000313" key="17">
    <source>
        <dbReference type="Proteomes" id="UP001357485"/>
    </source>
</evidence>
<evidence type="ECO:0000256" key="1">
    <source>
        <dbReference type="ARBA" id="ARBA00004651"/>
    </source>
</evidence>
<keyword evidence="4" id="KW-1003">Cell membrane</keyword>
<dbReference type="InterPro" id="IPR027359">
    <property type="entry name" value="Volt_channel_dom_sf"/>
</dbReference>
<evidence type="ECO:0000313" key="16">
    <source>
        <dbReference type="EMBL" id="KAK5277263.1"/>
    </source>
</evidence>
<dbReference type="Proteomes" id="UP001357485">
    <property type="component" value="Unassembled WGS sequence"/>
</dbReference>